<sequence>MVIKILELGILTVLTEEEEESYKGGIAETVTDVTGAVKAIVNNTGGTTIPLTISGAKDAVKLTTDPLIDVVQKQPETT</sequence>
<accession>A0ABS8I4S3</accession>
<keyword evidence="2" id="KW-1185">Reference proteome</keyword>
<reference evidence="1 2" key="1">
    <citation type="journal article" date="2021" name="Microorganisms">
        <title>Genome Evolution of Filamentous Cyanobacterium Nostoc Species: From Facultative Symbiosis to Free Living.</title>
        <authorList>
            <person name="Huo D."/>
            <person name="Li H."/>
            <person name="Cai F."/>
            <person name="Guo X."/>
            <person name="Qiao Z."/>
            <person name="Wang W."/>
            <person name="Yu G."/>
            <person name="Li R."/>
        </authorList>
    </citation>
    <scope>NUCLEOTIDE SEQUENCE [LARGE SCALE GENOMIC DNA]</scope>
    <source>
        <strain evidence="1 2">CHAB 5714</strain>
    </source>
</reference>
<name>A0ABS8I4S3_9NOSO</name>
<evidence type="ECO:0000313" key="2">
    <source>
        <dbReference type="Proteomes" id="UP001199525"/>
    </source>
</evidence>
<gene>
    <name evidence="1" type="ORF">LC586_08225</name>
</gene>
<dbReference type="EMBL" id="JAIVFQ010000008">
    <property type="protein sequence ID" value="MCC5599202.1"/>
    <property type="molecule type" value="Genomic_DNA"/>
</dbReference>
<organism evidence="1 2">
    <name type="scientific">Nostoc favosum CHAB5714</name>
    <dbReference type="NCBI Taxonomy" id="2780399"/>
    <lineage>
        <taxon>Bacteria</taxon>
        <taxon>Bacillati</taxon>
        <taxon>Cyanobacteriota</taxon>
        <taxon>Cyanophyceae</taxon>
        <taxon>Nostocales</taxon>
        <taxon>Nostocaceae</taxon>
        <taxon>Nostoc</taxon>
        <taxon>Nostoc favosum</taxon>
    </lineage>
</organism>
<comment type="caution">
    <text evidence="1">The sequence shown here is derived from an EMBL/GenBank/DDBJ whole genome shotgun (WGS) entry which is preliminary data.</text>
</comment>
<protein>
    <submittedName>
        <fullName evidence="1">Uncharacterized protein</fullName>
    </submittedName>
</protein>
<dbReference type="RefSeq" id="WP_229484079.1">
    <property type="nucleotide sequence ID" value="NZ_JAIVFQ010000008.1"/>
</dbReference>
<proteinExistence type="predicted"/>
<dbReference type="Proteomes" id="UP001199525">
    <property type="component" value="Unassembled WGS sequence"/>
</dbReference>
<evidence type="ECO:0000313" key="1">
    <source>
        <dbReference type="EMBL" id="MCC5599202.1"/>
    </source>
</evidence>